<proteinExistence type="predicted"/>
<dbReference type="CDD" id="cd06433">
    <property type="entry name" value="GT_2_WfgS_like"/>
    <property type="match status" value="1"/>
</dbReference>
<dbReference type="Gene3D" id="3.90.550.10">
    <property type="entry name" value="Spore Coat Polysaccharide Biosynthesis Protein SpsA, Chain A"/>
    <property type="match status" value="1"/>
</dbReference>
<organism evidence="3 4">
    <name type="scientific">Aporhodopirellula rubra</name>
    <dbReference type="NCBI Taxonomy" id="980271"/>
    <lineage>
        <taxon>Bacteria</taxon>
        <taxon>Pseudomonadati</taxon>
        <taxon>Planctomycetota</taxon>
        <taxon>Planctomycetia</taxon>
        <taxon>Pirellulales</taxon>
        <taxon>Pirellulaceae</taxon>
        <taxon>Aporhodopirellula</taxon>
    </lineage>
</organism>
<dbReference type="SUPFAM" id="SSF53448">
    <property type="entry name" value="Nucleotide-diphospho-sugar transferases"/>
    <property type="match status" value="1"/>
</dbReference>
<accession>A0A7W5H828</accession>
<gene>
    <name evidence="3" type="ORF">FHS27_006109</name>
</gene>
<keyword evidence="3" id="KW-0808">Transferase</keyword>
<feature type="compositionally biased region" description="Polar residues" evidence="1">
    <location>
        <begin position="30"/>
        <end position="40"/>
    </location>
</feature>
<comment type="caution">
    <text evidence="3">The sequence shown here is derived from an EMBL/GenBank/DDBJ whole genome shotgun (WGS) entry which is preliminary data.</text>
</comment>
<dbReference type="GO" id="GO:0016740">
    <property type="term" value="F:transferase activity"/>
    <property type="evidence" value="ECO:0007669"/>
    <property type="project" value="UniProtKB-KW"/>
</dbReference>
<dbReference type="Pfam" id="PF00535">
    <property type="entry name" value="Glycos_transf_2"/>
    <property type="match status" value="1"/>
</dbReference>
<dbReference type="PANTHER" id="PTHR43685:SF2">
    <property type="entry name" value="GLYCOSYLTRANSFERASE 2-LIKE DOMAIN-CONTAINING PROTEIN"/>
    <property type="match status" value="1"/>
</dbReference>
<keyword evidence="4" id="KW-1185">Reference proteome</keyword>
<dbReference type="Proteomes" id="UP000536179">
    <property type="component" value="Unassembled WGS sequence"/>
</dbReference>
<sequence>MMPSIPSPLEQQSGWPWEGKADHPAGGDSNLKSQQASTKQCPRITVITPSFNQGQYLEETIRSVLLQGYPNLEYIVVDGGSNDCSGEILDRYADCITHVIREKDDGQSDAICKGLNIATGEIFNWINSDDRLEPGTLWELAKRFPRSADMYAFEVCVEDANGNPPVDSNHRMYNRNLTALAMLRCDRYSFSQPGLWFRVDALSACGGIDRSLNYGFDWDLIVRYLADHPRVIYSQSTGAMFRLHDQSKTIVETNKFDAADNKFKRENIRIRDKLERSLTPRLAAASRMGRRREPWNQHLIEILDDFEASPTTSSVKIILDAMKDPTARLSPRTFGSIARLMSRYVRRMPKPNASA</sequence>
<dbReference type="AlphaFoldDB" id="A0A7W5H828"/>
<dbReference type="InterPro" id="IPR029044">
    <property type="entry name" value="Nucleotide-diphossugar_trans"/>
</dbReference>
<dbReference type="EMBL" id="JACHXU010000034">
    <property type="protein sequence ID" value="MBB3210262.1"/>
    <property type="molecule type" value="Genomic_DNA"/>
</dbReference>
<evidence type="ECO:0000313" key="3">
    <source>
        <dbReference type="EMBL" id="MBB3210262.1"/>
    </source>
</evidence>
<evidence type="ECO:0000313" key="4">
    <source>
        <dbReference type="Proteomes" id="UP000536179"/>
    </source>
</evidence>
<feature type="region of interest" description="Disordered" evidence="1">
    <location>
        <begin position="1"/>
        <end position="40"/>
    </location>
</feature>
<protein>
    <submittedName>
        <fullName evidence="3">Glycosyltransferase involved in cell wall biosynthesis</fullName>
    </submittedName>
</protein>
<feature type="domain" description="Glycosyltransferase 2-like" evidence="2">
    <location>
        <begin position="45"/>
        <end position="177"/>
    </location>
</feature>
<evidence type="ECO:0000256" key="1">
    <source>
        <dbReference type="SAM" id="MobiDB-lite"/>
    </source>
</evidence>
<dbReference type="PANTHER" id="PTHR43685">
    <property type="entry name" value="GLYCOSYLTRANSFERASE"/>
    <property type="match status" value="1"/>
</dbReference>
<dbReference type="RefSeq" id="WP_184309463.1">
    <property type="nucleotide sequence ID" value="NZ_JACHXU010000034.1"/>
</dbReference>
<name>A0A7W5H828_9BACT</name>
<dbReference type="InterPro" id="IPR001173">
    <property type="entry name" value="Glyco_trans_2-like"/>
</dbReference>
<dbReference type="InterPro" id="IPR050834">
    <property type="entry name" value="Glycosyltransf_2"/>
</dbReference>
<reference evidence="3 4" key="1">
    <citation type="submission" date="2020-08" db="EMBL/GenBank/DDBJ databases">
        <title>Genomic Encyclopedia of Type Strains, Phase III (KMG-III): the genomes of soil and plant-associated and newly described type strains.</title>
        <authorList>
            <person name="Whitman W."/>
        </authorList>
    </citation>
    <scope>NUCLEOTIDE SEQUENCE [LARGE SCALE GENOMIC DNA]</scope>
    <source>
        <strain evidence="3 4">CECT 8075</strain>
    </source>
</reference>
<evidence type="ECO:0000259" key="2">
    <source>
        <dbReference type="Pfam" id="PF00535"/>
    </source>
</evidence>